<feature type="chain" id="PRO_5046650419" description="EfeO-type cupredoxin-like domain-containing protein" evidence="2">
    <location>
        <begin position="27"/>
        <end position="569"/>
    </location>
</feature>
<dbReference type="RefSeq" id="WP_094094040.1">
    <property type="nucleotide sequence ID" value="NZ_BMHF01000006.1"/>
</dbReference>
<dbReference type="InterPro" id="IPR036313">
    <property type="entry name" value="PepX_N_dom_sf"/>
</dbReference>
<feature type="compositionally biased region" description="Low complexity" evidence="1">
    <location>
        <begin position="473"/>
        <end position="488"/>
    </location>
</feature>
<dbReference type="Pfam" id="PF09168">
    <property type="entry name" value="PepX_N"/>
    <property type="match status" value="1"/>
</dbReference>
<organism evidence="5 6">
    <name type="scientific">Paenibacillus physcomitrellae</name>
    <dbReference type="NCBI Taxonomy" id="1619311"/>
    <lineage>
        <taxon>Bacteria</taxon>
        <taxon>Bacillati</taxon>
        <taxon>Bacillota</taxon>
        <taxon>Bacilli</taxon>
        <taxon>Bacillales</taxon>
        <taxon>Paenibacillaceae</taxon>
        <taxon>Paenibacillus</taxon>
    </lineage>
</organism>
<dbReference type="InterPro" id="IPR028096">
    <property type="entry name" value="EfeO_Cupredoxin"/>
</dbReference>
<evidence type="ECO:0000313" key="6">
    <source>
        <dbReference type="Proteomes" id="UP000609323"/>
    </source>
</evidence>
<feature type="region of interest" description="Disordered" evidence="1">
    <location>
        <begin position="451"/>
        <end position="488"/>
    </location>
</feature>
<dbReference type="CDD" id="cd13921">
    <property type="entry name" value="Amicyanin"/>
    <property type="match status" value="1"/>
</dbReference>
<dbReference type="PANTHER" id="PTHR39335">
    <property type="entry name" value="BLL4220 PROTEIN"/>
    <property type="match status" value="1"/>
</dbReference>
<reference evidence="6" key="1">
    <citation type="journal article" date="2019" name="Int. J. Syst. Evol. Microbiol.">
        <title>The Global Catalogue of Microorganisms (GCM) 10K type strain sequencing project: providing services to taxonomists for standard genome sequencing and annotation.</title>
        <authorList>
            <consortium name="The Broad Institute Genomics Platform"/>
            <consortium name="The Broad Institute Genome Sequencing Center for Infectious Disease"/>
            <person name="Wu L."/>
            <person name="Ma J."/>
        </authorList>
    </citation>
    <scope>NUCLEOTIDE SEQUENCE [LARGE SCALE GENOMIC DNA]</scope>
    <source>
        <strain evidence="6">CGMCC 1.15044</strain>
    </source>
</reference>
<dbReference type="SUPFAM" id="SSF49503">
    <property type="entry name" value="Cupredoxins"/>
    <property type="match status" value="1"/>
</dbReference>
<keyword evidence="2" id="KW-0732">Signal</keyword>
<dbReference type="InterPro" id="IPR005297">
    <property type="entry name" value="Lipoprotein_repeat"/>
</dbReference>
<evidence type="ECO:0000256" key="2">
    <source>
        <dbReference type="SAM" id="SignalP"/>
    </source>
</evidence>
<evidence type="ECO:0000256" key="1">
    <source>
        <dbReference type="SAM" id="MobiDB-lite"/>
    </source>
</evidence>
<comment type="caution">
    <text evidence="5">The sequence shown here is derived from an EMBL/GenBank/DDBJ whole genome shotgun (WGS) entry which is preliminary data.</text>
</comment>
<dbReference type="InterPro" id="IPR015251">
    <property type="entry name" value="PepX_N_dom"/>
</dbReference>
<dbReference type="EMBL" id="BMHF01000006">
    <property type="protein sequence ID" value="GGA35480.1"/>
    <property type="molecule type" value="Genomic_DNA"/>
</dbReference>
<evidence type="ECO:0008006" key="7">
    <source>
        <dbReference type="Google" id="ProtNLM"/>
    </source>
</evidence>
<evidence type="ECO:0000259" key="3">
    <source>
        <dbReference type="Pfam" id="PF09168"/>
    </source>
</evidence>
<dbReference type="InterPro" id="IPR008972">
    <property type="entry name" value="Cupredoxin"/>
</dbReference>
<feature type="signal peptide" evidence="2">
    <location>
        <begin position="1"/>
        <end position="26"/>
    </location>
</feature>
<evidence type="ECO:0000259" key="4">
    <source>
        <dbReference type="Pfam" id="PF13473"/>
    </source>
</evidence>
<dbReference type="Pfam" id="PF13473">
    <property type="entry name" value="Cupredoxin_1"/>
    <property type="match status" value="1"/>
</dbReference>
<evidence type="ECO:0000313" key="5">
    <source>
        <dbReference type="EMBL" id="GGA35480.1"/>
    </source>
</evidence>
<proteinExistence type="predicted"/>
<keyword evidence="6" id="KW-1185">Reference proteome</keyword>
<name>A0ABQ1G2R0_9BACL</name>
<gene>
    <name evidence="5" type="ORF">GCM10010917_20880</name>
</gene>
<dbReference type="Proteomes" id="UP000609323">
    <property type="component" value="Unassembled WGS sequence"/>
</dbReference>
<protein>
    <recommendedName>
        <fullName evidence="7">EfeO-type cupredoxin-like domain-containing protein</fullName>
    </recommendedName>
</protein>
<dbReference type="InterPro" id="IPR035668">
    <property type="entry name" value="Amicyanin"/>
</dbReference>
<feature type="domain" description="X-Prolyl dipeptidyl aminopeptidase PepX N-terminal" evidence="3">
    <location>
        <begin position="140"/>
        <end position="217"/>
    </location>
</feature>
<dbReference type="Gene3D" id="2.60.40.420">
    <property type="entry name" value="Cupredoxins - blue copper proteins"/>
    <property type="match status" value="1"/>
</dbReference>
<dbReference type="Pfam" id="PF03640">
    <property type="entry name" value="Lipoprotein_15"/>
    <property type="match status" value="4"/>
</dbReference>
<accession>A0ABQ1G2R0</accession>
<dbReference type="SUPFAM" id="SSF81761">
    <property type="entry name" value="X-Prolyl dipeptidyl aminopeptidase PepX, N-terminal domain"/>
    <property type="match status" value="1"/>
</dbReference>
<feature type="domain" description="EfeO-type cupredoxin-like" evidence="4">
    <location>
        <begin position="481"/>
        <end position="568"/>
    </location>
</feature>
<dbReference type="PANTHER" id="PTHR39335:SF1">
    <property type="entry name" value="BLL4220 PROTEIN"/>
    <property type="match status" value="1"/>
</dbReference>
<sequence length="569" mass="60268">MGKIKNLLAAAALGTTLILPALSAAAADSTNTAGGAASVQPAGTHLITDGQTAAQFKLLLGDGQGVNGDYLAKDTTRIQAAIISLRLQGKLTQAEAFKGSANFADAKLVNADNRQILAFLHANPQYGWNGVTGNRFDPLAKISSQQLYKVLLETLGFKAGTDFNYNDTEAFAAGKGLNQIAGVPALTNGHLATALVEALSANTQSGQTLFGSLQQNGVIAATASLPAGDRITLRTDAKLGRYLADSQGRTLYFFSNDAGNLDACQGQCLATWPFLDSDQLQIPAGLNPSDFTLVTHANGTKQWMYKGWPLYRFIKDSKAGDVLGEGVNGIWTAAKPDYRLMLGANAELGKYLTDSEGRTLYYLTQDMPQMSVCDGPCLVAWPAFDASGSLPSLLKEQDFGSITRPDGSKQATFKGYPLYYFINDKNHGNTTGQNVENVWFVVNPETFTGSMGDGMGAGMNSASGNKDDSQPNQPAGQPSQQSTASQTAKTYTVNIKDFSFGAPLTVEAGSKITFTNLDDMEHSAAADNGSFATPLLASGESYTITLDKPGTYSYHCQVHPSMTGTIIVQ</sequence>